<dbReference type="Proteomes" id="UP000186551">
    <property type="component" value="Unassembled WGS sequence"/>
</dbReference>
<feature type="chain" id="PRO_5012569880" evidence="1">
    <location>
        <begin position="24"/>
        <end position="485"/>
    </location>
</feature>
<dbReference type="STRING" id="1797110.A3841_12505"/>
<keyword evidence="3" id="KW-1185">Reference proteome</keyword>
<organism evidence="2 3">
    <name type="scientific">Pontibacter flavimaris</name>
    <dbReference type="NCBI Taxonomy" id="1797110"/>
    <lineage>
        <taxon>Bacteria</taxon>
        <taxon>Pseudomonadati</taxon>
        <taxon>Bacteroidota</taxon>
        <taxon>Cytophagia</taxon>
        <taxon>Cytophagales</taxon>
        <taxon>Hymenobacteraceae</taxon>
        <taxon>Pontibacter</taxon>
    </lineage>
</organism>
<reference evidence="2 3" key="1">
    <citation type="submission" date="2016-03" db="EMBL/GenBank/DDBJ databases">
        <title>Genome sequence of Pontibacter sp. nov., of the family cytophagaceae, isolated from marine sediment of the Yellow Sea, China.</title>
        <authorList>
            <person name="Zhang G."/>
            <person name="Zhang R."/>
        </authorList>
    </citation>
    <scope>NUCLEOTIDE SEQUENCE [LARGE SCALE GENOMIC DNA]</scope>
    <source>
        <strain evidence="2 3">S10-8</strain>
    </source>
</reference>
<name>A0A1Q5PEM3_9BACT</name>
<keyword evidence="1" id="KW-0732">Signal</keyword>
<evidence type="ECO:0000256" key="1">
    <source>
        <dbReference type="SAM" id="SignalP"/>
    </source>
</evidence>
<protein>
    <submittedName>
        <fullName evidence="2">Uncharacterized protein</fullName>
    </submittedName>
</protein>
<evidence type="ECO:0000313" key="2">
    <source>
        <dbReference type="EMBL" id="OKL40674.1"/>
    </source>
</evidence>
<dbReference type="AlphaFoldDB" id="A0A1Q5PEM3"/>
<gene>
    <name evidence="2" type="ORF">A3841_12505</name>
</gene>
<proteinExistence type="predicted"/>
<comment type="caution">
    <text evidence="2">The sequence shown here is derived from an EMBL/GenBank/DDBJ whole genome shotgun (WGS) entry which is preliminary data.</text>
</comment>
<evidence type="ECO:0000313" key="3">
    <source>
        <dbReference type="Proteomes" id="UP000186551"/>
    </source>
</evidence>
<dbReference type="EMBL" id="LVWA01000004">
    <property type="protein sequence ID" value="OKL40674.1"/>
    <property type="molecule type" value="Genomic_DNA"/>
</dbReference>
<sequence>MKYAMNKLYPLLLALLLAFTASAQTEFATFQTPLTSPSHILTAVNDSGEVGLLAFEGGILYSSVLNAQGQPAAFTPALSYNESGGALGMVAQPDRFIYFEKAVGKGEAIRPYRIDKTTGSITGFEPLTPALDDKAELVQVYTFENRLYTLYFSKKTSRMQVFVIGSETEFSVKSFHVPVLKLHDRLLKGERPVNPVFIDPTQEHTLASGSHQKKIYQQGDNIYLVFDGFGAQRMNIRNLTTEVLHLNLATEEANFRALPMVKIRPIGINSFIHQRILYRFLVTPGYDLQLAAYDVETLVPRKSYAFGSDEPLTIKASPVAANKQKQHKADTAVVETTETVLKKLSIGTTTVLAEEAGPNTIRLTLGSYALTSGNASMLPTGSTLLPYLGPAALPAMIALTAVKVSAANSAESENSFHVYLQKDDFEQAAPVARQSYLEQLRAHNNRLATQKVPVSASFAYNYQGQMHYGYLNRKTRTIHITSFSK</sequence>
<accession>A0A1Q5PEM3</accession>
<feature type="signal peptide" evidence="1">
    <location>
        <begin position="1"/>
        <end position="23"/>
    </location>
</feature>